<protein>
    <submittedName>
        <fullName evidence="2">Uncharacterized protein</fullName>
    </submittedName>
</protein>
<proteinExistence type="predicted"/>
<dbReference type="AlphaFoldDB" id="A0A9P5ZTP0"/>
<comment type="caution">
    <text evidence="2">The sequence shown here is derived from an EMBL/GenBank/DDBJ whole genome shotgun (WGS) entry which is preliminary data.</text>
</comment>
<organism evidence="2 3">
    <name type="scientific">Pleurotus eryngii</name>
    <name type="common">Boletus of the steppes</name>
    <dbReference type="NCBI Taxonomy" id="5323"/>
    <lineage>
        <taxon>Eukaryota</taxon>
        <taxon>Fungi</taxon>
        <taxon>Dikarya</taxon>
        <taxon>Basidiomycota</taxon>
        <taxon>Agaricomycotina</taxon>
        <taxon>Agaricomycetes</taxon>
        <taxon>Agaricomycetidae</taxon>
        <taxon>Agaricales</taxon>
        <taxon>Pleurotineae</taxon>
        <taxon>Pleurotaceae</taxon>
        <taxon>Pleurotus</taxon>
    </lineage>
</organism>
<keyword evidence="3" id="KW-1185">Reference proteome</keyword>
<gene>
    <name evidence="2" type="ORF">BDN71DRAFT_1159363</name>
</gene>
<dbReference type="Proteomes" id="UP000807025">
    <property type="component" value="Unassembled WGS sequence"/>
</dbReference>
<dbReference type="OrthoDB" id="3039448at2759"/>
<evidence type="ECO:0000256" key="1">
    <source>
        <dbReference type="SAM" id="MobiDB-lite"/>
    </source>
</evidence>
<reference evidence="2" key="1">
    <citation type="submission" date="2020-11" db="EMBL/GenBank/DDBJ databases">
        <authorList>
            <consortium name="DOE Joint Genome Institute"/>
            <person name="Ahrendt S."/>
            <person name="Riley R."/>
            <person name="Andreopoulos W."/>
            <person name="Labutti K."/>
            <person name="Pangilinan J."/>
            <person name="Ruiz-Duenas F.J."/>
            <person name="Barrasa J.M."/>
            <person name="Sanchez-Garcia M."/>
            <person name="Camarero S."/>
            <person name="Miyauchi S."/>
            <person name="Serrano A."/>
            <person name="Linde D."/>
            <person name="Babiker R."/>
            <person name="Drula E."/>
            <person name="Ayuso-Fernandez I."/>
            <person name="Pacheco R."/>
            <person name="Padilla G."/>
            <person name="Ferreira P."/>
            <person name="Barriuso J."/>
            <person name="Kellner H."/>
            <person name="Castanera R."/>
            <person name="Alfaro M."/>
            <person name="Ramirez L."/>
            <person name="Pisabarro A.G."/>
            <person name="Kuo A."/>
            <person name="Tritt A."/>
            <person name="Lipzen A."/>
            <person name="He G."/>
            <person name="Yan M."/>
            <person name="Ng V."/>
            <person name="Cullen D."/>
            <person name="Martin F."/>
            <person name="Rosso M.-N."/>
            <person name="Henrissat B."/>
            <person name="Hibbett D."/>
            <person name="Martinez A.T."/>
            <person name="Grigoriev I.V."/>
        </authorList>
    </citation>
    <scope>NUCLEOTIDE SEQUENCE</scope>
    <source>
        <strain evidence="2">ATCC 90797</strain>
    </source>
</reference>
<sequence length="150" mass="17117">MMTKSLAKQNETRTRTLRPIKIFSKDHYTSSGTKAIVDRQTIDEKPPMIGPETKSQWKKHWIMIYNEELRRAWLAATPSIRKAVEDKALRLAKEEKEAEQVAKEENKCSGGSESLDSKLTPVQVQEYVPSIMRRTALTCAFLGISTNFLC</sequence>
<dbReference type="EMBL" id="MU154592">
    <property type="protein sequence ID" value="KAF9492973.1"/>
    <property type="molecule type" value="Genomic_DNA"/>
</dbReference>
<accession>A0A9P5ZTP0</accession>
<evidence type="ECO:0000313" key="2">
    <source>
        <dbReference type="EMBL" id="KAF9492973.1"/>
    </source>
</evidence>
<name>A0A9P5ZTP0_PLEER</name>
<evidence type="ECO:0000313" key="3">
    <source>
        <dbReference type="Proteomes" id="UP000807025"/>
    </source>
</evidence>
<feature type="region of interest" description="Disordered" evidence="1">
    <location>
        <begin position="94"/>
        <end position="116"/>
    </location>
</feature>
<feature type="compositionally biased region" description="Basic and acidic residues" evidence="1">
    <location>
        <begin position="94"/>
        <end position="107"/>
    </location>
</feature>